<dbReference type="SUPFAM" id="SSF54427">
    <property type="entry name" value="NTF2-like"/>
    <property type="match status" value="1"/>
</dbReference>
<protein>
    <recommendedName>
        <fullName evidence="2">SnoaL-like domain-containing protein</fullName>
    </recommendedName>
</protein>
<evidence type="ECO:0000259" key="2">
    <source>
        <dbReference type="Pfam" id="PF12680"/>
    </source>
</evidence>
<evidence type="ECO:0000313" key="4">
    <source>
        <dbReference type="Proteomes" id="UP000216339"/>
    </source>
</evidence>
<sequence length="155" mass="16206">MTRLLALLLLLALAPAASAQRSTAPAAPDAVAQIYADLARGDVEAVVAVLDPHVVWVEGPHSLQVGRHVGSGTVAARVLRPQVGAPAFVPDMITVEGDRVVAVGTRRRTHPATGQLITTRFRHEWRLADGRVTGVDRADDGPDLSAAALCGAEPC</sequence>
<comment type="caution">
    <text evidence="3">The sequence shown here is derived from an EMBL/GenBank/DDBJ whole genome shotgun (WGS) entry which is preliminary data.</text>
</comment>
<feature type="domain" description="SnoaL-like" evidence="2">
    <location>
        <begin position="31"/>
        <end position="133"/>
    </location>
</feature>
<dbReference type="RefSeq" id="WP_095509093.1">
    <property type="nucleotide sequence ID" value="NZ_MQWD01000001.1"/>
</dbReference>
<proteinExistence type="predicted"/>
<dbReference type="InterPro" id="IPR032710">
    <property type="entry name" value="NTF2-like_dom_sf"/>
</dbReference>
<keyword evidence="1" id="KW-0732">Signal</keyword>
<evidence type="ECO:0000256" key="1">
    <source>
        <dbReference type="SAM" id="SignalP"/>
    </source>
</evidence>
<dbReference type="Pfam" id="PF12680">
    <property type="entry name" value="SnoaL_2"/>
    <property type="match status" value="1"/>
</dbReference>
<feature type="signal peptide" evidence="1">
    <location>
        <begin position="1"/>
        <end position="19"/>
    </location>
</feature>
<organism evidence="3 4">
    <name type="scientific">Rubrivirga marina</name>
    <dbReference type="NCBI Taxonomy" id="1196024"/>
    <lineage>
        <taxon>Bacteria</taxon>
        <taxon>Pseudomonadati</taxon>
        <taxon>Rhodothermota</taxon>
        <taxon>Rhodothermia</taxon>
        <taxon>Rhodothermales</taxon>
        <taxon>Rubricoccaceae</taxon>
        <taxon>Rubrivirga</taxon>
    </lineage>
</organism>
<dbReference type="AlphaFoldDB" id="A0A271IWF5"/>
<dbReference type="InterPro" id="IPR037401">
    <property type="entry name" value="SnoaL-like"/>
</dbReference>
<accession>A0A271IWF5</accession>
<dbReference type="Gene3D" id="3.10.450.50">
    <property type="match status" value="1"/>
</dbReference>
<evidence type="ECO:0000313" key="3">
    <source>
        <dbReference type="EMBL" id="PAP75460.1"/>
    </source>
</evidence>
<dbReference type="EMBL" id="MQWD01000001">
    <property type="protein sequence ID" value="PAP75460.1"/>
    <property type="molecule type" value="Genomic_DNA"/>
</dbReference>
<gene>
    <name evidence="3" type="ORF">BSZ37_02865</name>
</gene>
<reference evidence="3 4" key="1">
    <citation type="submission" date="2016-11" db="EMBL/GenBank/DDBJ databases">
        <title>Study of marine rhodopsin-containing bacteria.</title>
        <authorList>
            <person name="Yoshizawa S."/>
            <person name="Kumagai Y."/>
            <person name="Kogure K."/>
        </authorList>
    </citation>
    <scope>NUCLEOTIDE SEQUENCE [LARGE SCALE GENOMIC DNA]</scope>
    <source>
        <strain evidence="3 4">SAORIC-28</strain>
    </source>
</reference>
<feature type="chain" id="PRO_5013170928" description="SnoaL-like domain-containing protein" evidence="1">
    <location>
        <begin position="20"/>
        <end position="155"/>
    </location>
</feature>
<keyword evidence="4" id="KW-1185">Reference proteome</keyword>
<name>A0A271IWF5_9BACT</name>
<dbReference type="Proteomes" id="UP000216339">
    <property type="component" value="Unassembled WGS sequence"/>
</dbReference>
<dbReference type="OrthoDB" id="1445145at2"/>